<dbReference type="RefSeq" id="WP_309943171.1">
    <property type="nucleotide sequence ID" value="NZ_AP025311.1"/>
</dbReference>
<sequence>MSDIIPEKGDPGLHGLHGMRGPRGYRGHAGSQGEKGDKGEKGEKGDKGEKGEYTEHYHDERYSPVSHQHNAYELIGLDNEISKNHYTKSNLENAGKSSVHWDNITNAPSYAERTHEHTSSDISDLEETIQSQHYTKNNLSTAGESSVHWDNITDAPDISGTDPNHTHVIQDVEGLEEALSNTTSSPNLLHTNINELITSTKVFNHPTDESHLGALFSRYAGFGFGDDPNGSRFIFKYDAGNTNRLVMDSSLNTFDDGDLGWFRRMLFPSRNSKQGEGNFIFTDQVAINLPQSAIDQGFFSTMYMVNDEVKWATGIYRSDHQRYDFLYSTGINSEGKVTGNRPISLDGPDSAIVLEPNKGKLRHGDKIIVDSDGKIDFNVIKNSPVSEATNINDFEWQYLDSGAKVNQVIKTFSSTTPHGICLSISGLIKSDYDYAFTSTQTETLRNPLNGDISSSHPSSIILGEVNGIRVSLIYTGSELQLEVDNTENQYRYFSLTNLKTLTYHELN</sequence>
<proteinExistence type="predicted"/>
<dbReference type="Pfam" id="PF01391">
    <property type="entry name" value="Collagen"/>
    <property type="match status" value="1"/>
</dbReference>
<comment type="caution">
    <text evidence="2">The sequence shown here is derived from an EMBL/GenBank/DDBJ whole genome shotgun (WGS) entry which is preliminary data.</text>
</comment>
<evidence type="ECO:0008006" key="4">
    <source>
        <dbReference type="Google" id="ProtNLM"/>
    </source>
</evidence>
<organism evidence="2 3">
    <name type="scientific">Aureibacter tunicatorum</name>
    <dbReference type="NCBI Taxonomy" id="866807"/>
    <lineage>
        <taxon>Bacteria</taxon>
        <taxon>Pseudomonadati</taxon>
        <taxon>Bacteroidota</taxon>
        <taxon>Cytophagia</taxon>
        <taxon>Cytophagales</taxon>
        <taxon>Persicobacteraceae</taxon>
        <taxon>Aureibacter</taxon>
    </lineage>
</organism>
<accession>A0AAE3XUI5</accession>
<protein>
    <recommendedName>
        <fullName evidence="4">Collagen triple helix repeat protein</fullName>
    </recommendedName>
</protein>
<dbReference type="InterPro" id="IPR008160">
    <property type="entry name" value="Collagen"/>
</dbReference>
<dbReference type="AlphaFoldDB" id="A0AAE3XUI5"/>
<dbReference type="Proteomes" id="UP001185092">
    <property type="component" value="Unassembled WGS sequence"/>
</dbReference>
<feature type="compositionally biased region" description="Basic and acidic residues" evidence="1">
    <location>
        <begin position="1"/>
        <end position="11"/>
    </location>
</feature>
<gene>
    <name evidence="2" type="ORF">HNQ88_005041</name>
</gene>
<evidence type="ECO:0000256" key="1">
    <source>
        <dbReference type="SAM" id="MobiDB-lite"/>
    </source>
</evidence>
<name>A0AAE3XUI5_9BACT</name>
<evidence type="ECO:0000313" key="2">
    <source>
        <dbReference type="EMBL" id="MDR6241954.1"/>
    </source>
</evidence>
<feature type="compositionally biased region" description="Basic and acidic residues" evidence="1">
    <location>
        <begin position="34"/>
        <end position="51"/>
    </location>
</feature>
<keyword evidence="3" id="KW-1185">Reference proteome</keyword>
<reference evidence="2" key="1">
    <citation type="submission" date="2023-07" db="EMBL/GenBank/DDBJ databases">
        <title>Genomic Encyclopedia of Type Strains, Phase IV (KMG-IV): sequencing the most valuable type-strain genomes for metagenomic binning, comparative biology and taxonomic classification.</title>
        <authorList>
            <person name="Goeker M."/>
        </authorList>
    </citation>
    <scope>NUCLEOTIDE SEQUENCE</scope>
    <source>
        <strain evidence="2">DSM 26174</strain>
    </source>
</reference>
<feature type="region of interest" description="Disordered" evidence="1">
    <location>
        <begin position="1"/>
        <end position="51"/>
    </location>
</feature>
<dbReference type="EMBL" id="JAVDQD010000014">
    <property type="protein sequence ID" value="MDR6241954.1"/>
    <property type="molecule type" value="Genomic_DNA"/>
</dbReference>
<evidence type="ECO:0000313" key="3">
    <source>
        <dbReference type="Proteomes" id="UP001185092"/>
    </source>
</evidence>